<proteinExistence type="predicted"/>
<dbReference type="GO" id="GO:0008049">
    <property type="term" value="P:male courtship behavior"/>
    <property type="evidence" value="ECO:0007669"/>
    <property type="project" value="TreeGrafter"/>
</dbReference>
<evidence type="ECO:0000256" key="6">
    <source>
        <dbReference type="ARBA" id="ARBA00023170"/>
    </source>
</evidence>
<dbReference type="GO" id="GO:0043025">
    <property type="term" value="C:neuronal cell body"/>
    <property type="evidence" value="ECO:0007669"/>
    <property type="project" value="TreeGrafter"/>
</dbReference>
<feature type="transmembrane region" description="Helical" evidence="8">
    <location>
        <begin position="846"/>
        <end position="865"/>
    </location>
</feature>
<keyword evidence="4 8" id="KW-1133">Transmembrane helix</keyword>
<evidence type="ECO:0000256" key="5">
    <source>
        <dbReference type="ARBA" id="ARBA00023136"/>
    </source>
</evidence>
<keyword evidence="6" id="KW-0675">Receptor</keyword>
<dbReference type="PANTHER" id="PTHR21143:SF134">
    <property type="entry name" value="GUSTATORY RECEPTOR"/>
    <property type="match status" value="1"/>
</dbReference>
<comment type="subcellular location">
    <subcellularLocation>
        <location evidence="1">Cell membrane</location>
        <topology evidence="1">Multi-pass membrane protein</topology>
    </subcellularLocation>
</comment>
<evidence type="ECO:0000313" key="10">
    <source>
        <dbReference type="Proteomes" id="UP000075902"/>
    </source>
</evidence>
<feature type="transmembrane region" description="Helical" evidence="8">
    <location>
        <begin position="914"/>
        <end position="934"/>
    </location>
</feature>
<feature type="transmembrane region" description="Helical" evidence="8">
    <location>
        <begin position="409"/>
        <end position="433"/>
    </location>
</feature>
<evidence type="ECO:0000256" key="1">
    <source>
        <dbReference type="ARBA" id="ARBA00004651"/>
    </source>
</evidence>
<dbReference type="PANTHER" id="PTHR21143">
    <property type="entry name" value="INVERTEBRATE GUSTATORY RECEPTOR"/>
    <property type="match status" value="1"/>
</dbReference>
<feature type="transmembrane region" description="Helical" evidence="8">
    <location>
        <begin position="741"/>
        <end position="762"/>
    </location>
</feature>
<feature type="transmembrane region" description="Helical" evidence="8">
    <location>
        <begin position="655"/>
        <end position="678"/>
    </location>
</feature>
<dbReference type="EnsemblMetazoa" id="AMEC006722-RA">
    <property type="protein sequence ID" value="AMEC006722-PA"/>
    <property type="gene ID" value="AMEC006722"/>
</dbReference>
<accession>A0A182TQW7</accession>
<dbReference type="Pfam" id="PF08395">
    <property type="entry name" value="7tm_7"/>
    <property type="match status" value="3"/>
</dbReference>
<protein>
    <recommendedName>
        <fullName evidence="11">Gustatory receptor</fullName>
    </recommendedName>
</protein>
<evidence type="ECO:0000256" key="8">
    <source>
        <dbReference type="SAM" id="Phobius"/>
    </source>
</evidence>
<dbReference type="GO" id="GO:0030425">
    <property type="term" value="C:dendrite"/>
    <property type="evidence" value="ECO:0007669"/>
    <property type="project" value="TreeGrafter"/>
</dbReference>
<evidence type="ECO:0000256" key="3">
    <source>
        <dbReference type="ARBA" id="ARBA00022692"/>
    </source>
</evidence>
<dbReference type="GO" id="GO:0007635">
    <property type="term" value="P:chemosensory behavior"/>
    <property type="evidence" value="ECO:0007669"/>
    <property type="project" value="TreeGrafter"/>
</dbReference>
<feature type="transmembrane region" description="Helical" evidence="8">
    <location>
        <begin position="139"/>
        <end position="158"/>
    </location>
</feature>
<feature type="transmembrane region" description="Helical" evidence="8">
    <location>
        <begin position="42"/>
        <end position="62"/>
    </location>
</feature>
<evidence type="ECO:0000256" key="7">
    <source>
        <dbReference type="ARBA" id="ARBA00023224"/>
    </source>
</evidence>
<keyword evidence="5 8" id="KW-0472">Membrane</keyword>
<dbReference type="InterPro" id="IPR013604">
    <property type="entry name" value="7TM_chemorcpt"/>
</dbReference>
<sequence>MARKGVLTIGERFCIWLLMVGGVLPLQYVVSTNRFVQSTFHYRGSIVGTVLYAMVGPWLYWISVTRTLHPDSQLNQYMIVVQFVCMYVVILTSRLKTLSNRERLCQLLNALLVLREQVLQGSTKATFQQGLTRSLLTKLIVFDLGMMVLSAAFFRSFIELKQSLIYSILGVCNLMQISSMNVAVNLLLFVLYSGINIYARIKAHCNDLVYGSKAPNEIVRLYLMHTEASLVVQSIVEVISIPILLLSAWYFFIIVFSIFYTYTSLVQDLEAGSTNALRNIINPLAFFISEVGQVYYMVSSSATFSRQARQIIPCLSMYTGRITDVPGDRAVEQLCSSTDCLLIELLTIEYLNRDYAIRIKGLFTIDNTMLFGLPRWLIVLQSVVLKFLFAILPLSFDRHRERFRNRTKDVILSIVLLVLYAIVGPIVCVELYVTNISMENQITNALSAFQFAFVYFFILIVQIIFIRKKACLHVLLNEMFQLKHVLERMVARSMLEFRLYTLFLVKVTAVDILMQLMALYTFEDSTYTGQVDSVGLASWVAFYAMMYFIAVIENFILAGVLIGAVMQAMVNIGLKRLARSRQGSPAGRPSVLQLYMLHCKNEDMVKQFMETLNFPTLMLTGWYFFMIVYSVYYMYVYALEASFRGVRADEFKAYINPLIFFLYQCVQLYLLVLIPSVYTDHAKKMMRLLNYVSVNQHHHRPDQERLIEVLMVDCMQRNNAINNYGMYAMNRALLFGHGRVANVYLVSMLNAAQLSFIYLFMIVVNVRMLSKAQGVASTLNALFAIRNTILQQWNCRVLSREYGKLLLYKVLAIGMALLLFSLIMYYVTQDDVPTGAEVVVGVTFSVFRYVFTVLVNLYLVGLRIVSFIQGSINSKLTSLVDRSGDEKPSTIREVYMVHCENAQLEKQFMAIMDLPVLLLNGWYFYMIVVSVYYMYTSTMVEVRRGFGVEDVTKYFNSVTFFLYLAVLLYYMTSIPSQYTERSKKMLSILGAINHRSKGRRMERMLDFITLEYMQRDYDDRNYGMYDINREATVWATVTSYVIILVQFHKQQYG</sequence>
<dbReference type="GO" id="GO:0005886">
    <property type="term" value="C:plasma membrane"/>
    <property type="evidence" value="ECO:0007669"/>
    <property type="project" value="UniProtKB-SubCell"/>
</dbReference>
<feature type="transmembrane region" description="Helical" evidence="8">
    <location>
        <begin position="445"/>
        <end position="466"/>
    </location>
</feature>
<reference evidence="10" key="1">
    <citation type="submission" date="2014-01" db="EMBL/GenBank/DDBJ databases">
        <title>The Genome Sequence of Anopheles melas CM1001059_A (V2).</title>
        <authorList>
            <consortium name="The Broad Institute Genomics Platform"/>
            <person name="Neafsey D.E."/>
            <person name="Besansky N."/>
            <person name="Howell P."/>
            <person name="Walton C."/>
            <person name="Young S.K."/>
            <person name="Zeng Q."/>
            <person name="Gargeya S."/>
            <person name="Fitzgerald M."/>
            <person name="Haas B."/>
            <person name="Abouelleil A."/>
            <person name="Allen A.W."/>
            <person name="Alvarado L."/>
            <person name="Arachchi H.M."/>
            <person name="Berlin A.M."/>
            <person name="Chapman S.B."/>
            <person name="Gainer-Dewar J."/>
            <person name="Goldberg J."/>
            <person name="Griggs A."/>
            <person name="Gujja S."/>
            <person name="Hansen M."/>
            <person name="Howarth C."/>
            <person name="Imamovic A."/>
            <person name="Ireland A."/>
            <person name="Larimer J."/>
            <person name="McCowan C."/>
            <person name="Murphy C."/>
            <person name="Pearson M."/>
            <person name="Poon T.W."/>
            <person name="Priest M."/>
            <person name="Roberts A."/>
            <person name="Saif S."/>
            <person name="Shea T."/>
            <person name="Sisk P."/>
            <person name="Sykes S."/>
            <person name="Wortman J."/>
            <person name="Nusbaum C."/>
            <person name="Birren B."/>
        </authorList>
    </citation>
    <scope>NUCLEOTIDE SEQUENCE [LARGE SCALE GENOMIC DNA]</scope>
    <source>
        <strain evidence="10">CM1001059</strain>
    </source>
</reference>
<feature type="transmembrane region" description="Helical" evidence="8">
    <location>
        <begin position="614"/>
        <end position="635"/>
    </location>
</feature>
<keyword evidence="3 8" id="KW-0812">Transmembrane</keyword>
<dbReference type="AlphaFoldDB" id="A0A182TQW7"/>
<feature type="transmembrane region" description="Helical" evidence="8">
    <location>
        <begin position="497"/>
        <end position="520"/>
    </location>
</feature>
<dbReference type="GO" id="GO:0050909">
    <property type="term" value="P:sensory perception of taste"/>
    <property type="evidence" value="ECO:0007669"/>
    <property type="project" value="InterPro"/>
</dbReference>
<keyword evidence="10" id="KW-1185">Reference proteome</keyword>
<reference evidence="9" key="2">
    <citation type="submission" date="2020-05" db="UniProtKB">
        <authorList>
            <consortium name="EnsemblMetazoa"/>
        </authorList>
    </citation>
    <scope>IDENTIFICATION</scope>
    <source>
        <strain evidence="9">CM1001059</strain>
    </source>
</reference>
<keyword evidence="2" id="KW-1003">Cell membrane</keyword>
<evidence type="ECO:0000313" key="9">
    <source>
        <dbReference type="EnsemblMetazoa" id="AMEC006722-PA"/>
    </source>
</evidence>
<feature type="transmembrane region" description="Helical" evidence="8">
    <location>
        <begin position="13"/>
        <end position="30"/>
    </location>
</feature>
<dbReference type="STRING" id="34690.A0A182TQW7"/>
<dbReference type="GO" id="GO:0007165">
    <property type="term" value="P:signal transduction"/>
    <property type="evidence" value="ECO:0007669"/>
    <property type="project" value="UniProtKB-KW"/>
</dbReference>
<feature type="transmembrane region" description="Helical" evidence="8">
    <location>
        <begin position="243"/>
        <end position="262"/>
    </location>
</feature>
<name>A0A182TQW7_9DIPT</name>
<feature type="transmembrane region" description="Helical" evidence="8">
    <location>
        <begin position="74"/>
        <end position="93"/>
    </location>
</feature>
<dbReference type="Proteomes" id="UP000075902">
    <property type="component" value="Unassembled WGS sequence"/>
</dbReference>
<feature type="transmembrane region" description="Helical" evidence="8">
    <location>
        <begin position="806"/>
        <end position="826"/>
    </location>
</feature>
<dbReference type="GO" id="GO:0030424">
    <property type="term" value="C:axon"/>
    <property type="evidence" value="ECO:0007669"/>
    <property type="project" value="TreeGrafter"/>
</dbReference>
<dbReference type="VEuPathDB" id="VectorBase:AMEC006722"/>
<evidence type="ECO:0008006" key="11">
    <source>
        <dbReference type="Google" id="ProtNLM"/>
    </source>
</evidence>
<evidence type="ECO:0000256" key="4">
    <source>
        <dbReference type="ARBA" id="ARBA00022989"/>
    </source>
</evidence>
<feature type="transmembrane region" description="Helical" evidence="8">
    <location>
        <begin position="954"/>
        <end position="972"/>
    </location>
</feature>
<feature type="transmembrane region" description="Helical" evidence="8">
    <location>
        <begin position="164"/>
        <end position="192"/>
    </location>
</feature>
<feature type="transmembrane region" description="Helical" evidence="8">
    <location>
        <begin position="376"/>
        <end position="397"/>
    </location>
</feature>
<evidence type="ECO:0000256" key="2">
    <source>
        <dbReference type="ARBA" id="ARBA00022475"/>
    </source>
</evidence>
<feature type="transmembrane region" description="Helical" evidence="8">
    <location>
        <begin position="540"/>
        <end position="566"/>
    </location>
</feature>
<feature type="transmembrane region" description="Helical" evidence="8">
    <location>
        <begin position="768"/>
        <end position="785"/>
    </location>
</feature>
<organism evidence="9 10">
    <name type="scientific">Anopheles melas</name>
    <dbReference type="NCBI Taxonomy" id="34690"/>
    <lineage>
        <taxon>Eukaryota</taxon>
        <taxon>Metazoa</taxon>
        <taxon>Ecdysozoa</taxon>
        <taxon>Arthropoda</taxon>
        <taxon>Hexapoda</taxon>
        <taxon>Insecta</taxon>
        <taxon>Pterygota</taxon>
        <taxon>Neoptera</taxon>
        <taxon>Endopterygota</taxon>
        <taxon>Diptera</taxon>
        <taxon>Nematocera</taxon>
        <taxon>Culicoidea</taxon>
        <taxon>Culicidae</taxon>
        <taxon>Anophelinae</taxon>
        <taxon>Anopheles</taxon>
    </lineage>
</organism>
<keyword evidence="7" id="KW-0807">Transducer</keyword>